<evidence type="ECO:0000313" key="2">
    <source>
        <dbReference type="Proteomes" id="UP001220022"/>
    </source>
</evidence>
<dbReference type="Proteomes" id="UP001220022">
    <property type="component" value="Unassembled WGS sequence"/>
</dbReference>
<accession>A0ABT5Z513</accession>
<proteinExistence type="predicted"/>
<evidence type="ECO:0000313" key="1">
    <source>
        <dbReference type="EMBL" id="MDF2258907.1"/>
    </source>
</evidence>
<dbReference type="EMBL" id="JARHTQ010000019">
    <property type="protein sequence ID" value="MDF2258907.1"/>
    <property type="molecule type" value="Genomic_DNA"/>
</dbReference>
<reference evidence="1 2" key="1">
    <citation type="submission" date="2023-03" db="EMBL/GenBank/DDBJ databases">
        <title>Draft genome sequence of type strain Streptomyces ferralitis JCM 14344.</title>
        <authorList>
            <person name="Klaysubun C."/>
            <person name="Duangmal K."/>
        </authorList>
    </citation>
    <scope>NUCLEOTIDE SEQUENCE [LARGE SCALE GENOMIC DNA]</scope>
    <source>
        <strain evidence="1 2">JCM 14344</strain>
    </source>
</reference>
<comment type="caution">
    <text evidence="1">The sequence shown here is derived from an EMBL/GenBank/DDBJ whole genome shotgun (WGS) entry which is preliminary data.</text>
</comment>
<keyword evidence="2" id="KW-1185">Reference proteome</keyword>
<organism evidence="1 2">
    <name type="scientific">Streptantibioticus ferralitis</name>
    <dbReference type="NCBI Taxonomy" id="236510"/>
    <lineage>
        <taxon>Bacteria</taxon>
        <taxon>Bacillati</taxon>
        <taxon>Actinomycetota</taxon>
        <taxon>Actinomycetes</taxon>
        <taxon>Kitasatosporales</taxon>
        <taxon>Streptomycetaceae</taxon>
        <taxon>Streptantibioticus</taxon>
    </lineage>
</organism>
<sequence length="202" mass="21795">MTSWADALRRHSPDQLHIALRQEKEQAEEKARVLGEMLSTLDLIVGSDEQWQNVNLIGPASSPAQTAASPLFSDAGAGRQDVAAGAQGLANRADVAFGACSDAGAGIPPQRPEPAKESLDKATPVTRRARIIALMVAAPQRWWSAIDLCAEIGVDSHRKLRGILSDMVRSGQLIKHKEPGRKNVYYRLAPEFAQQQEAPVSG</sequence>
<dbReference type="RefSeq" id="WP_275818375.1">
    <property type="nucleotide sequence ID" value="NZ_BAAANM010000006.1"/>
</dbReference>
<gene>
    <name evidence="1" type="ORF">P2L57_25310</name>
</gene>
<protein>
    <submittedName>
        <fullName evidence="1">Uncharacterized protein</fullName>
    </submittedName>
</protein>
<name>A0ABT5Z513_9ACTN</name>